<sequence length="391" mass="39144">MDRQKVTIYAVGLAGAFALHLAIHAGNWPGPVLAAAALGVAGLVLAQFPPLALRHPDLLRGAVLLIGGLTLAMPLLFDPAAAVGGGPSGDGTTVGGPGTAGIGGAEAVLWPQILVAFFASRVLASETEARFAAFWADPLGTTGPVGVQSSLAALFLGAALGLAFHLALPWLKTLAPAGPSGILVTALAGSTALHSAIIVLFFVILAHLADALRLHLADAAALASLRRHGRARAGGSAADLNALVADEIAARPSSRLLRLVADWVARSGGPESDAGPLSPAAAQDGFHRAARQFARGLVPFLPLLGFLGTVVGLAAAMAELPQGLGAGGGGADIAASLAGLAIKFETTLLGLIGSIVASLLIAVMERRETELAAEARRVVGALVATEAVRHG</sequence>
<dbReference type="Pfam" id="PF01618">
    <property type="entry name" value="MotA_ExbB"/>
    <property type="match status" value="1"/>
</dbReference>
<name>A0A0P6W1Q6_9HYPH</name>
<keyword evidence="4 7" id="KW-1133">Transmembrane helix</keyword>
<evidence type="ECO:0000256" key="3">
    <source>
        <dbReference type="ARBA" id="ARBA00022692"/>
    </source>
</evidence>
<gene>
    <name evidence="9" type="ORF">ABB55_07665</name>
</gene>
<evidence type="ECO:0000256" key="2">
    <source>
        <dbReference type="ARBA" id="ARBA00022475"/>
    </source>
</evidence>
<feature type="transmembrane region" description="Helical" evidence="7">
    <location>
        <begin position="338"/>
        <end position="363"/>
    </location>
</feature>
<protein>
    <recommendedName>
        <fullName evidence="8">MotA/TolQ/ExbB proton channel domain-containing protein</fullName>
    </recommendedName>
</protein>
<evidence type="ECO:0000259" key="8">
    <source>
        <dbReference type="Pfam" id="PF01618"/>
    </source>
</evidence>
<keyword evidence="6" id="KW-0813">Transport</keyword>
<evidence type="ECO:0000256" key="5">
    <source>
        <dbReference type="ARBA" id="ARBA00023136"/>
    </source>
</evidence>
<feature type="transmembrane region" description="Helical" evidence="7">
    <location>
        <begin position="297"/>
        <end position="318"/>
    </location>
</feature>
<keyword evidence="5 7" id="KW-0472">Membrane</keyword>
<evidence type="ECO:0000313" key="9">
    <source>
        <dbReference type="EMBL" id="KPL52118.1"/>
    </source>
</evidence>
<feature type="transmembrane region" description="Helical" evidence="7">
    <location>
        <begin position="180"/>
        <end position="206"/>
    </location>
</feature>
<feature type="transmembrane region" description="Helical" evidence="7">
    <location>
        <begin position="32"/>
        <end position="51"/>
    </location>
</feature>
<keyword evidence="2" id="KW-1003">Cell membrane</keyword>
<evidence type="ECO:0000256" key="6">
    <source>
        <dbReference type="RuleBase" id="RU004057"/>
    </source>
</evidence>
<feature type="transmembrane region" description="Helical" evidence="7">
    <location>
        <begin position="145"/>
        <end position="168"/>
    </location>
</feature>
<proteinExistence type="inferred from homology"/>
<organism evidence="9 10">
    <name type="scientific">Prosthecodimorpha hirschii</name>
    <dbReference type="NCBI Taxonomy" id="665126"/>
    <lineage>
        <taxon>Bacteria</taxon>
        <taxon>Pseudomonadati</taxon>
        <taxon>Pseudomonadota</taxon>
        <taxon>Alphaproteobacteria</taxon>
        <taxon>Hyphomicrobiales</taxon>
        <taxon>Ancalomicrobiaceae</taxon>
        <taxon>Prosthecodimorpha</taxon>
    </lineage>
</organism>
<evidence type="ECO:0000256" key="1">
    <source>
        <dbReference type="ARBA" id="ARBA00004651"/>
    </source>
</evidence>
<dbReference type="Proteomes" id="UP000048984">
    <property type="component" value="Unassembled WGS sequence"/>
</dbReference>
<dbReference type="EMBL" id="LJYW01000001">
    <property type="protein sequence ID" value="KPL52118.1"/>
    <property type="molecule type" value="Genomic_DNA"/>
</dbReference>
<reference evidence="9 10" key="1">
    <citation type="submission" date="2015-09" db="EMBL/GenBank/DDBJ databases">
        <authorList>
            <person name="Jackson K.R."/>
            <person name="Lunt B.L."/>
            <person name="Fisher J.N.B."/>
            <person name="Gardner A.V."/>
            <person name="Bailey M.E."/>
            <person name="Deus L.M."/>
            <person name="Earl A.S."/>
            <person name="Gibby P.D."/>
            <person name="Hartmann K.A."/>
            <person name="Liu J.E."/>
            <person name="Manci A.M."/>
            <person name="Nielsen D.A."/>
            <person name="Solomon M.B."/>
            <person name="Breakwell D.P."/>
            <person name="Burnett S.H."/>
            <person name="Grose J.H."/>
        </authorList>
    </citation>
    <scope>NUCLEOTIDE SEQUENCE [LARGE SCALE GENOMIC DNA]</scope>
    <source>
        <strain evidence="9 10">16</strain>
    </source>
</reference>
<dbReference type="GO" id="GO:0005886">
    <property type="term" value="C:plasma membrane"/>
    <property type="evidence" value="ECO:0007669"/>
    <property type="project" value="UniProtKB-SubCell"/>
</dbReference>
<evidence type="ECO:0000313" key="10">
    <source>
        <dbReference type="Proteomes" id="UP000048984"/>
    </source>
</evidence>
<evidence type="ECO:0000256" key="7">
    <source>
        <dbReference type="SAM" id="Phobius"/>
    </source>
</evidence>
<reference evidence="9 10" key="2">
    <citation type="submission" date="2015-10" db="EMBL/GenBank/DDBJ databases">
        <title>Draft Genome Sequence of Prosthecomicrobium hirschii ATCC 27832.</title>
        <authorList>
            <person name="Daniel J."/>
            <person name="Givan S.A."/>
            <person name="Brun Y.V."/>
            <person name="Brown P.J."/>
        </authorList>
    </citation>
    <scope>NUCLEOTIDE SEQUENCE [LARGE SCALE GENOMIC DNA]</scope>
    <source>
        <strain evidence="9 10">16</strain>
    </source>
</reference>
<dbReference type="GO" id="GO:0015031">
    <property type="term" value="P:protein transport"/>
    <property type="evidence" value="ECO:0007669"/>
    <property type="project" value="UniProtKB-KW"/>
</dbReference>
<dbReference type="STRING" id="665126.ABB55_07665"/>
<keyword evidence="3 7" id="KW-0812">Transmembrane</keyword>
<comment type="similarity">
    <text evidence="6">Belongs to the exbB/tolQ family.</text>
</comment>
<accession>A0A0P6W1Q6</accession>
<feature type="transmembrane region" description="Helical" evidence="7">
    <location>
        <begin position="58"/>
        <end position="77"/>
    </location>
</feature>
<dbReference type="AlphaFoldDB" id="A0A0P6W1Q6"/>
<dbReference type="RefSeq" id="WP_054358281.1">
    <property type="nucleotide sequence ID" value="NZ_LJYW01000001.1"/>
</dbReference>
<feature type="transmembrane region" description="Helical" evidence="7">
    <location>
        <begin position="7"/>
        <end position="26"/>
    </location>
</feature>
<feature type="transmembrane region" description="Helical" evidence="7">
    <location>
        <begin position="107"/>
        <end position="124"/>
    </location>
</feature>
<evidence type="ECO:0000256" key="4">
    <source>
        <dbReference type="ARBA" id="ARBA00022989"/>
    </source>
</evidence>
<comment type="caution">
    <text evidence="9">The sequence shown here is derived from an EMBL/GenBank/DDBJ whole genome shotgun (WGS) entry which is preliminary data.</text>
</comment>
<comment type="subcellular location">
    <subcellularLocation>
        <location evidence="1">Cell membrane</location>
        <topology evidence="1">Multi-pass membrane protein</topology>
    </subcellularLocation>
    <subcellularLocation>
        <location evidence="6">Membrane</location>
        <topology evidence="6">Multi-pass membrane protein</topology>
    </subcellularLocation>
</comment>
<feature type="domain" description="MotA/TolQ/ExbB proton channel" evidence="8">
    <location>
        <begin position="292"/>
        <end position="373"/>
    </location>
</feature>
<keyword evidence="6" id="KW-0653">Protein transport</keyword>
<dbReference type="InterPro" id="IPR002898">
    <property type="entry name" value="MotA_ExbB_proton_chnl"/>
</dbReference>
<keyword evidence="10" id="KW-1185">Reference proteome</keyword>